<reference evidence="1 2" key="1">
    <citation type="journal article" date="2020" name="Microorganisms">
        <title>Osmotic Adaptation and Compatible Solute Biosynthesis of Phototrophic Bacteria as Revealed from Genome Analyses.</title>
        <authorList>
            <person name="Imhoff J.F."/>
            <person name="Rahn T."/>
            <person name="Kunzel S."/>
            <person name="Keller A."/>
            <person name="Neulinger S.C."/>
        </authorList>
    </citation>
    <scope>NUCLEOTIDE SEQUENCE [LARGE SCALE GENOMIC DNA]</scope>
    <source>
        <strain evidence="1 2">DSM 21303</strain>
    </source>
</reference>
<name>A0A9X1B9D7_9GAMM</name>
<accession>A0A9X1B9D7</accession>
<organism evidence="1 2">
    <name type="scientific">Thiocapsa imhoffii</name>
    <dbReference type="NCBI Taxonomy" id="382777"/>
    <lineage>
        <taxon>Bacteria</taxon>
        <taxon>Pseudomonadati</taxon>
        <taxon>Pseudomonadota</taxon>
        <taxon>Gammaproteobacteria</taxon>
        <taxon>Chromatiales</taxon>
        <taxon>Chromatiaceae</taxon>
        <taxon>Thiocapsa</taxon>
    </lineage>
</organism>
<sequence length="248" mass="27473">MLPTVDLSDIADTLTHAGEDMVRACEESRVLIEPAPQTLIQGFLALIDTLRASDAELPHQRGEDLRRVTGAEPDALLAHGLELLGMLVLSAQRLGLTEPARSLEFLSIPFSCWLLRRGAELADPSMVVSALVTLADHVQAPEDLAELIMLMTEIAAGMSNDHTQDLDPTNPTEPWAMLLLHRGIVATRAHQPDLMRDAFAAIESDIPEQAPAFFREAMGEMEARPYPPKVSALVQEYYERWCHNQRLH</sequence>
<evidence type="ECO:0000313" key="1">
    <source>
        <dbReference type="EMBL" id="MBK1644931.1"/>
    </source>
</evidence>
<dbReference type="EMBL" id="NRSD01000008">
    <property type="protein sequence ID" value="MBK1644931.1"/>
    <property type="molecule type" value="Genomic_DNA"/>
</dbReference>
<comment type="caution">
    <text evidence="1">The sequence shown here is derived from an EMBL/GenBank/DDBJ whole genome shotgun (WGS) entry which is preliminary data.</text>
</comment>
<gene>
    <name evidence="1" type="ORF">CKO25_09760</name>
</gene>
<dbReference type="RefSeq" id="WP_200387736.1">
    <property type="nucleotide sequence ID" value="NZ_NRSD01000008.1"/>
</dbReference>
<keyword evidence="2" id="KW-1185">Reference proteome</keyword>
<protein>
    <submittedName>
        <fullName evidence="1">Uncharacterized protein</fullName>
    </submittedName>
</protein>
<dbReference type="Proteomes" id="UP001138802">
    <property type="component" value="Unassembled WGS sequence"/>
</dbReference>
<evidence type="ECO:0000313" key="2">
    <source>
        <dbReference type="Proteomes" id="UP001138802"/>
    </source>
</evidence>
<proteinExistence type="predicted"/>
<dbReference type="AlphaFoldDB" id="A0A9X1B9D7"/>